<dbReference type="Pfam" id="PF00834">
    <property type="entry name" value="Ribul_P_3_epim"/>
    <property type="match status" value="1"/>
</dbReference>
<feature type="active site" description="Proton donor" evidence="10 12">
    <location>
        <position position="175"/>
    </location>
</feature>
<feature type="binding site" evidence="10 13">
    <location>
        <position position="35"/>
    </location>
    <ligand>
        <name>a divalent metal cation</name>
        <dbReference type="ChEBI" id="CHEBI:60240"/>
    </ligand>
</feature>
<dbReference type="NCBIfam" id="TIGR01163">
    <property type="entry name" value="rpe"/>
    <property type="match status" value="1"/>
</dbReference>
<dbReference type="HAMAP" id="MF_02227">
    <property type="entry name" value="RPE"/>
    <property type="match status" value="1"/>
</dbReference>
<comment type="function">
    <text evidence="10">Catalyzes the reversible epimerization of D-ribulose 5-phosphate to D-xylulose 5-phosphate.</text>
</comment>
<dbReference type="Proteomes" id="UP000264071">
    <property type="component" value="Unassembled WGS sequence"/>
</dbReference>
<feature type="binding site" evidence="10 14">
    <location>
        <begin position="142"/>
        <end position="145"/>
    </location>
    <ligand>
        <name>substrate</name>
    </ligand>
</feature>
<dbReference type="PIRSF" id="PIRSF001461">
    <property type="entry name" value="RPE"/>
    <property type="match status" value="1"/>
</dbReference>
<comment type="cofactor">
    <cofactor evidence="5">
        <name>Fe(2+)</name>
        <dbReference type="ChEBI" id="CHEBI:29033"/>
    </cofactor>
</comment>
<comment type="similarity">
    <text evidence="6 10 11">Belongs to the ribulose-phosphate 3-epimerase family.</text>
</comment>
<dbReference type="GO" id="GO:0005737">
    <property type="term" value="C:cytoplasm"/>
    <property type="evidence" value="ECO:0007669"/>
    <property type="project" value="UniProtKB-ARBA"/>
</dbReference>
<feature type="binding site" evidence="14">
    <location>
        <position position="177"/>
    </location>
    <ligand>
        <name>substrate</name>
    </ligand>
</feature>
<dbReference type="AlphaFoldDB" id="A0A3D4VC49"/>
<evidence type="ECO:0000256" key="8">
    <source>
        <dbReference type="ARBA" id="ARBA00022723"/>
    </source>
</evidence>
<dbReference type="InterPro" id="IPR026019">
    <property type="entry name" value="Ribul_P_3_epim"/>
</dbReference>
<feature type="active site" description="Proton acceptor" evidence="10 12">
    <location>
        <position position="35"/>
    </location>
</feature>
<comment type="caution">
    <text evidence="15">The sequence shown here is derived from an EMBL/GenBank/DDBJ whole genome shotgun (WGS) entry which is preliminary data.</text>
</comment>
<dbReference type="InterPro" id="IPR000056">
    <property type="entry name" value="Ribul_P_3_epim-like"/>
</dbReference>
<sequence>MTVRIAPSVLSADFRILGDEIAMCEAGGADWIHVDVMDGRFVPNLSFGVKVIEAVRKCTKKVVDVHLMVQEPEKYFDDYVKAGADVLTIHVEAAPHLDRQLARIKELGVKAGVALNPGTPLAAIEEVVHMLDLVLIMSVNPGYGGQKFIDYSVDKIERMRFLLDQAESNAVLEVDGGISRDTIQRCWSAGADTFVAGNAIFGAADPRAEIAVLRNLCVESA</sequence>
<proteinExistence type="inferred from homology"/>
<dbReference type="EC" id="5.1.3.1" evidence="7 10"/>
<feature type="binding site" evidence="10 13">
    <location>
        <position position="175"/>
    </location>
    <ligand>
        <name>a divalent metal cation</name>
        <dbReference type="ChEBI" id="CHEBI:60240"/>
    </ligand>
</feature>
<evidence type="ECO:0000313" key="15">
    <source>
        <dbReference type="EMBL" id="HCT58699.1"/>
    </source>
</evidence>
<dbReference type="PROSITE" id="PS01085">
    <property type="entry name" value="RIBUL_P_3_EPIMER_1"/>
    <property type="match status" value="1"/>
</dbReference>
<comment type="caution">
    <text evidence="10">Lacks conserved residue(s) required for the propagation of feature annotation.</text>
</comment>
<keyword evidence="9 10" id="KW-0413">Isomerase</keyword>
<feature type="binding site" evidence="10 13">
    <location>
        <position position="33"/>
    </location>
    <ligand>
        <name>a divalent metal cation</name>
        <dbReference type="ChEBI" id="CHEBI:60240"/>
    </ligand>
</feature>
<dbReference type="EMBL" id="DPIY01000011">
    <property type="protein sequence ID" value="HCT58699.1"/>
    <property type="molecule type" value="Genomic_DNA"/>
</dbReference>
<dbReference type="InterPro" id="IPR011060">
    <property type="entry name" value="RibuloseP-bd_barrel"/>
</dbReference>
<comment type="cofactor">
    <cofactor evidence="2">
        <name>Mn(2+)</name>
        <dbReference type="ChEBI" id="CHEBI:29035"/>
    </cofactor>
</comment>
<dbReference type="GO" id="GO:0004750">
    <property type="term" value="F:D-ribulose-phosphate 3-epimerase activity"/>
    <property type="evidence" value="ECO:0007669"/>
    <property type="project" value="UniProtKB-UniRule"/>
</dbReference>
<dbReference type="CDD" id="cd00429">
    <property type="entry name" value="RPE"/>
    <property type="match status" value="1"/>
</dbReference>
<evidence type="ECO:0000256" key="5">
    <source>
        <dbReference type="ARBA" id="ARBA00001954"/>
    </source>
</evidence>
<accession>A0A3D4VC49</accession>
<evidence type="ECO:0000256" key="12">
    <source>
        <dbReference type="PIRSR" id="PIRSR001461-1"/>
    </source>
</evidence>
<evidence type="ECO:0000256" key="13">
    <source>
        <dbReference type="PIRSR" id="PIRSR001461-2"/>
    </source>
</evidence>
<feature type="binding site" evidence="10 14">
    <location>
        <position position="66"/>
    </location>
    <ligand>
        <name>substrate</name>
    </ligand>
</feature>
<name>A0A3D4VC49_9BACT</name>
<dbReference type="Gene3D" id="3.20.20.70">
    <property type="entry name" value="Aldolase class I"/>
    <property type="match status" value="1"/>
</dbReference>
<dbReference type="FunFam" id="3.20.20.70:FF:000004">
    <property type="entry name" value="Ribulose-phosphate 3-epimerase"/>
    <property type="match status" value="1"/>
</dbReference>
<comment type="catalytic activity">
    <reaction evidence="1 10 11">
        <text>D-ribulose 5-phosphate = D-xylulose 5-phosphate</text>
        <dbReference type="Rhea" id="RHEA:13677"/>
        <dbReference type="ChEBI" id="CHEBI:57737"/>
        <dbReference type="ChEBI" id="CHEBI:58121"/>
        <dbReference type="EC" id="5.1.3.1"/>
    </reaction>
</comment>
<keyword evidence="13" id="KW-0170">Cobalt</keyword>
<evidence type="ECO:0000256" key="9">
    <source>
        <dbReference type="ARBA" id="ARBA00023235"/>
    </source>
</evidence>
<evidence type="ECO:0000256" key="4">
    <source>
        <dbReference type="ARBA" id="ARBA00001947"/>
    </source>
</evidence>
<feature type="binding site" evidence="10 13">
    <location>
        <position position="66"/>
    </location>
    <ligand>
        <name>a divalent metal cation</name>
        <dbReference type="ChEBI" id="CHEBI:60240"/>
    </ligand>
</feature>
<dbReference type="PROSITE" id="PS01086">
    <property type="entry name" value="RIBUL_P_3_EPIMER_2"/>
    <property type="match status" value="1"/>
</dbReference>
<comment type="cofactor">
    <cofactor evidence="4">
        <name>Zn(2+)</name>
        <dbReference type="ChEBI" id="CHEBI:29105"/>
    </cofactor>
</comment>
<evidence type="ECO:0000313" key="16">
    <source>
        <dbReference type="Proteomes" id="UP000264071"/>
    </source>
</evidence>
<evidence type="ECO:0000256" key="10">
    <source>
        <dbReference type="HAMAP-Rule" id="MF_02227"/>
    </source>
</evidence>
<dbReference type="GO" id="GO:0006098">
    <property type="term" value="P:pentose-phosphate shunt"/>
    <property type="evidence" value="ECO:0007669"/>
    <property type="project" value="UniProtKB-UniRule"/>
</dbReference>
<evidence type="ECO:0000256" key="2">
    <source>
        <dbReference type="ARBA" id="ARBA00001936"/>
    </source>
</evidence>
<comment type="pathway">
    <text evidence="10">Carbohydrate degradation.</text>
</comment>
<dbReference type="GO" id="GO:0019323">
    <property type="term" value="P:pentose catabolic process"/>
    <property type="evidence" value="ECO:0007669"/>
    <property type="project" value="UniProtKB-UniRule"/>
</dbReference>
<evidence type="ECO:0000256" key="14">
    <source>
        <dbReference type="PIRSR" id="PIRSR001461-3"/>
    </source>
</evidence>
<dbReference type="OMA" id="CHLMIED"/>
<keyword evidence="8 10" id="KW-0479">Metal-binding</keyword>
<keyword evidence="13" id="KW-0464">Manganese</keyword>
<feature type="binding site" evidence="10">
    <location>
        <begin position="175"/>
        <end position="177"/>
    </location>
    <ligand>
        <name>substrate</name>
    </ligand>
</feature>
<gene>
    <name evidence="10" type="primary">rpe</name>
    <name evidence="15" type="ORF">DGD08_15950</name>
</gene>
<evidence type="ECO:0000256" key="6">
    <source>
        <dbReference type="ARBA" id="ARBA00009541"/>
    </source>
</evidence>
<dbReference type="InterPro" id="IPR013785">
    <property type="entry name" value="Aldolase_TIM"/>
</dbReference>
<organism evidence="15 16">
    <name type="scientific">Gemmatimonas aurantiaca</name>
    <dbReference type="NCBI Taxonomy" id="173480"/>
    <lineage>
        <taxon>Bacteria</taxon>
        <taxon>Pseudomonadati</taxon>
        <taxon>Gemmatimonadota</taxon>
        <taxon>Gemmatimonadia</taxon>
        <taxon>Gemmatimonadales</taxon>
        <taxon>Gemmatimonadaceae</taxon>
        <taxon>Gemmatimonas</taxon>
    </lineage>
</organism>
<dbReference type="SUPFAM" id="SSF51366">
    <property type="entry name" value="Ribulose-phoshate binding barrel"/>
    <property type="match status" value="1"/>
</dbReference>
<reference evidence="15 16" key="1">
    <citation type="journal article" date="2018" name="Nat. Biotechnol.">
        <title>A standardized bacterial taxonomy based on genome phylogeny substantially revises the tree of life.</title>
        <authorList>
            <person name="Parks D.H."/>
            <person name="Chuvochina M."/>
            <person name="Waite D.W."/>
            <person name="Rinke C."/>
            <person name="Skarshewski A."/>
            <person name="Chaumeil P.A."/>
            <person name="Hugenholtz P."/>
        </authorList>
    </citation>
    <scope>NUCLEOTIDE SEQUENCE [LARGE SCALE GENOMIC DNA]</scope>
    <source>
        <strain evidence="15">UBA8844</strain>
    </source>
</reference>
<evidence type="ECO:0000256" key="1">
    <source>
        <dbReference type="ARBA" id="ARBA00001782"/>
    </source>
</evidence>
<dbReference type="GO" id="GO:0046872">
    <property type="term" value="F:metal ion binding"/>
    <property type="evidence" value="ECO:0007669"/>
    <property type="project" value="UniProtKB-UniRule"/>
</dbReference>
<dbReference type="PANTHER" id="PTHR11749">
    <property type="entry name" value="RIBULOSE-5-PHOSPHATE-3-EPIMERASE"/>
    <property type="match status" value="1"/>
</dbReference>
<evidence type="ECO:0000256" key="3">
    <source>
        <dbReference type="ARBA" id="ARBA00001941"/>
    </source>
</evidence>
<protein>
    <recommendedName>
        <fullName evidence="7 10">Ribulose-phosphate 3-epimerase</fullName>
        <ecNumber evidence="7 10">5.1.3.1</ecNumber>
    </recommendedName>
</protein>
<dbReference type="NCBIfam" id="NF004076">
    <property type="entry name" value="PRK05581.1-4"/>
    <property type="match status" value="1"/>
</dbReference>
<comment type="cofactor">
    <cofactor evidence="3">
        <name>Co(2+)</name>
        <dbReference type="ChEBI" id="CHEBI:48828"/>
    </cofactor>
</comment>
<evidence type="ECO:0000256" key="7">
    <source>
        <dbReference type="ARBA" id="ARBA00013188"/>
    </source>
</evidence>
<keyword evidence="13" id="KW-0862">Zinc</keyword>
<keyword evidence="10 11" id="KW-0119">Carbohydrate metabolism</keyword>
<evidence type="ECO:0000256" key="11">
    <source>
        <dbReference type="PIRNR" id="PIRNR001461"/>
    </source>
</evidence>
<feature type="binding site" evidence="10 14">
    <location>
        <position position="8"/>
    </location>
    <ligand>
        <name>substrate</name>
    </ligand>
</feature>
<comment type="cofactor">
    <cofactor evidence="10 13">
        <name>a divalent metal cation</name>
        <dbReference type="ChEBI" id="CHEBI:60240"/>
    </cofactor>
    <text evidence="10 13">Binds 1 divalent metal cation per subunit.</text>
</comment>